<evidence type="ECO:0000313" key="9">
    <source>
        <dbReference type="Proteomes" id="UP000597761"/>
    </source>
</evidence>
<feature type="compositionally biased region" description="Low complexity" evidence="6">
    <location>
        <begin position="180"/>
        <end position="206"/>
    </location>
</feature>
<dbReference type="PANTHER" id="PTHR30001:SF0">
    <property type="entry name" value="RIBONUCLEASE G"/>
    <property type="match status" value="1"/>
</dbReference>
<comment type="cofactor">
    <cofactor evidence="1">
        <name>Mg(2+)</name>
        <dbReference type="ChEBI" id="CHEBI:18420"/>
    </cofactor>
</comment>
<feature type="compositionally biased region" description="Polar residues" evidence="6">
    <location>
        <begin position="932"/>
        <end position="941"/>
    </location>
</feature>
<feature type="compositionally biased region" description="Polar residues" evidence="6">
    <location>
        <begin position="1132"/>
        <end position="1141"/>
    </location>
</feature>
<feature type="region of interest" description="Disordered" evidence="6">
    <location>
        <begin position="1049"/>
        <end position="1177"/>
    </location>
</feature>
<evidence type="ECO:0000256" key="1">
    <source>
        <dbReference type="ARBA" id="ARBA00001946"/>
    </source>
</evidence>
<keyword evidence="3" id="KW-0378">Hydrolase</keyword>
<feature type="region of interest" description="Disordered" evidence="6">
    <location>
        <begin position="831"/>
        <end position="1017"/>
    </location>
</feature>
<feature type="compositionally biased region" description="Low complexity" evidence="6">
    <location>
        <begin position="902"/>
        <end position="912"/>
    </location>
</feature>
<feature type="domain" description="S1 motif" evidence="7">
    <location>
        <begin position="458"/>
        <end position="541"/>
    </location>
</feature>
<dbReference type="EMBL" id="BMJI01000003">
    <property type="protein sequence ID" value="GGC85077.1"/>
    <property type="molecule type" value="Genomic_DNA"/>
</dbReference>
<dbReference type="SUPFAM" id="SSF50249">
    <property type="entry name" value="Nucleic acid-binding proteins"/>
    <property type="match status" value="1"/>
</dbReference>
<feature type="compositionally biased region" description="Basic and acidic residues" evidence="6">
    <location>
        <begin position="386"/>
        <end position="406"/>
    </location>
</feature>
<accession>A0ABQ1NUF7</accession>
<keyword evidence="2" id="KW-0479">Metal-binding</keyword>
<evidence type="ECO:0000256" key="4">
    <source>
        <dbReference type="ARBA" id="ARBA00022842"/>
    </source>
</evidence>
<feature type="compositionally biased region" description="Acidic residues" evidence="6">
    <location>
        <begin position="1053"/>
        <end position="1069"/>
    </location>
</feature>
<feature type="compositionally biased region" description="Low complexity" evidence="6">
    <location>
        <begin position="10"/>
        <end position="22"/>
    </location>
</feature>
<dbReference type="SMART" id="SM00316">
    <property type="entry name" value="S1"/>
    <property type="match status" value="1"/>
</dbReference>
<dbReference type="InterPro" id="IPR004659">
    <property type="entry name" value="RNase_E/G"/>
</dbReference>
<organism evidence="8 9">
    <name type="scientific">Tersicoccus solisilvae</name>
    <dbReference type="NCBI Taxonomy" id="1882339"/>
    <lineage>
        <taxon>Bacteria</taxon>
        <taxon>Bacillati</taxon>
        <taxon>Actinomycetota</taxon>
        <taxon>Actinomycetes</taxon>
        <taxon>Micrococcales</taxon>
        <taxon>Micrococcaceae</taxon>
        <taxon>Tersicoccus</taxon>
    </lineage>
</organism>
<feature type="region of interest" description="Disordered" evidence="6">
    <location>
        <begin position="1"/>
        <end position="406"/>
    </location>
</feature>
<dbReference type="Gene3D" id="2.40.50.140">
    <property type="entry name" value="Nucleic acid-binding proteins"/>
    <property type="match status" value="1"/>
</dbReference>
<evidence type="ECO:0000259" key="7">
    <source>
        <dbReference type="PROSITE" id="PS50126"/>
    </source>
</evidence>
<evidence type="ECO:0000313" key="8">
    <source>
        <dbReference type="EMBL" id="GGC85077.1"/>
    </source>
</evidence>
<feature type="compositionally biased region" description="Low complexity" evidence="6">
    <location>
        <begin position="1070"/>
        <end position="1090"/>
    </location>
</feature>
<comment type="caution">
    <text evidence="8">The sequence shown here is derived from an EMBL/GenBank/DDBJ whole genome shotgun (WGS) entry which is preliminary data.</text>
</comment>
<evidence type="ECO:0000256" key="6">
    <source>
        <dbReference type="SAM" id="MobiDB-lite"/>
    </source>
</evidence>
<feature type="compositionally biased region" description="Low complexity" evidence="6">
    <location>
        <begin position="74"/>
        <end position="89"/>
    </location>
</feature>
<keyword evidence="4" id="KW-0460">Magnesium</keyword>
<dbReference type="NCBIfam" id="TIGR00757">
    <property type="entry name" value="RNaseEG"/>
    <property type="match status" value="1"/>
</dbReference>
<feature type="compositionally biased region" description="Gly residues" evidence="6">
    <location>
        <begin position="842"/>
        <end position="858"/>
    </location>
</feature>
<proteinExistence type="predicted"/>
<evidence type="ECO:0000256" key="5">
    <source>
        <dbReference type="ARBA" id="ARBA00022884"/>
    </source>
</evidence>
<keyword evidence="5" id="KW-0694">RNA-binding</keyword>
<keyword evidence="9" id="KW-1185">Reference proteome</keyword>
<dbReference type="PANTHER" id="PTHR30001">
    <property type="entry name" value="RIBONUCLEASE"/>
    <property type="match status" value="1"/>
</dbReference>
<feature type="compositionally biased region" description="Low complexity" evidence="6">
    <location>
        <begin position="113"/>
        <end position="125"/>
    </location>
</feature>
<feature type="compositionally biased region" description="Polar residues" evidence="6">
    <location>
        <begin position="373"/>
        <end position="384"/>
    </location>
</feature>
<feature type="compositionally biased region" description="Basic residues" evidence="6">
    <location>
        <begin position="953"/>
        <end position="966"/>
    </location>
</feature>
<feature type="compositionally biased region" description="Low complexity" evidence="6">
    <location>
        <begin position="152"/>
        <end position="171"/>
    </location>
</feature>
<reference evidence="9" key="1">
    <citation type="journal article" date="2019" name="Int. J. Syst. Evol. Microbiol.">
        <title>The Global Catalogue of Microorganisms (GCM) 10K type strain sequencing project: providing services to taxonomists for standard genome sequencing and annotation.</title>
        <authorList>
            <consortium name="The Broad Institute Genomics Platform"/>
            <consortium name="The Broad Institute Genome Sequencing Center for Infectious Disease"/>
            <person name="Wu L."/>
            <person name="Ma J."/>
        </authorList>
    </citation>
    <scope>NUCLEOTIDE SEQUENCE [LARGE SCALE GENOMIC DNA]</scope>
    <source>
        <strain evidence="9">CGMCC 1.15480</strain>
    </source>
</reference>
<dbReference type="InterPro" id="IPR003029">
    <property type="entry name" value="S1_domain"/>
</dbReference>
<feature type="compositionally biased region" description="Basic residues" evidence="6">
    <location>
        <begin position="288"/>
        <end position="300"/>
    </location>
</feature>
<evidence type="ECO:0000256" key="2">
    <source>
        <dbReference type="ARBA" id="ARBA00022723"/>
    </source>
</evidence>
<evidence type="ECO:0000256" key="3">
    <source>
        <dbReference type="ARBA" id="ARBA00022801"/>
    </source>
</evidence>
<dbReference type="Proteomes" id="UP000597761">
    <property type="component" value="Unassembled WGS sequence"/>
</dbReference>
<dbReference type="Pfam" id="PF10150">
    <property type="entry name" value="RNase_E_G"/>
    <property type="match status" value="1"/>
</dbReference>
<dbReference type="PROSITE" id="PS50126">
    <property type="entry name" value="S1"/>
    <property type="match status" value="1"/>
</dbReference>
<gene>
    <name evidence="8" type="ORF">GCM10011512_09940</name>
</gene>
<dbReference type="InterPro" id="IPR012340">
    <property type="entry name" value="NA-bd_OB-fold"/>
</dbReference>
<protein>
    <recommendedName>
        <fullName evidence="7">S1 motif domain-containing protein</fullName>
    </recommendedName>
</protein>
<feature type="compositionally biased region" description="Low complexity" evidence="6">
    <location>
        <begin position="34"/>
        <end position="61"/>
    </location>
</feature>
<name>A0ABQ1NUF7_9MICC</name>
<feature type="compositionally biased region" description="Low complexity" evidence="6">
    <location>
        <begin position="1113"/>
        <end position="1130"/>
    </location>
</feature>
<sequence>MTMDNAGSVTEPEQTPATTTPAGDEAAGTVDQNTAAASTSTEASDTQLETASEPAEQPVEQPAEKPARRRSSRRTAATADATGAEVATAEQASPAETPVQAPVATTAEDRAEAASNAATAAAVDTEAADDTASADDTAKPATRTRARSGRIRTAASRTKKAAAAEAATAETDTAEERAEVASAAAEEPAETTGPDAAPQQPAAAGANDEKTAEDEEPSGEVPADPLRGMMSAQSPMSLLFHAPDLDQLQEQVRAREESRKAQAVQAAAESDADDDEETDDEAGEGRGRSRRGGRRGRGRGRGGSESETEGEKADGASDDEASAAAKDEDGGDVTSRRRRRRRRGDSDLELSGGEDDDPPNTVTRVRAPRSRTEAPSNKVTSVKGSTRLEAKRQRRRESRETGRRRHGITEAEFLARRESVDRQMIVRQVEERIQIGVLEDGVLAEHFVSKTQQDSLIGNVYLGKVQNVLPSMEAAFVDIGRGRNAVLYAGEVNWNAPGLEGTPRRIEVALKSGDSVLVQVTKDPIGHKGARLTSQISLPGRFLVYVPGGSMTGISRKLPDNERARLKKILKDRLPEGAGVIVRTAAEGASEEELTNDINRLRAQWEGIQATAEAPKTLAPQMLYAEPDLTIKVVRDVFNEDFSKLIVSGEHAWDTIEAYVTYVAPDLLSRLEKWEKDEDLFTASRIDEQIAKALDRKVFLPSGGSLVIDRTEAMTVVDVNTGRFTGSGGNLEETVTKNNLEAAEEIVRQLRLRDIGGIIVIDFIDMVLEANRDLVLRRLVECLGRDRTKHQVAEVTSLGLVQMTRKRMGTGLLEVFSETCEACAGRGIITHGEPVEHRRHTTGGGQGNGANGNGGGNGSRQEQRPPKNEKKRSRRASDHAPEQAPAPAPEQDPEAAERAAKARAAMGNIAKALHPTGEDGEQPAAGEHAAEASTTGPQESGTAPGEDDARPSRRERRRRGRGRKKRSGEETDAAQTPTTGADRSDADEDVALTINGERVTVPHGQQARGGDREVTLESLDRAFDAAVGGQQPGGRSDDAVASAVQNALRAADAADDELPEEWTGEEPEETTVAPVAPTTPEPASTTDAAAFPAETGTGAPAEPARPKRRSRRAASSGAGDAAAITVVDTAARSEQQPTAVFSSGGAASRPAGQEPAAAPTVLGVGVSAEEIARPGKE</sequence>
<feature type="compositionally biased region" description="Acidic residues" evidence="6">
    <location>
        <begin position="270"/>
        <end position="282"/>
    </location>
</feature>
<dbReference type="InterPro" id="IPR019307">
    <property type="entry name" value="RNA-bd_AU-1/RNase_E/G"/>
</dbReference>
<dbReference type="CDD" id="cd04453">
    <property type="entry name" value="S1_RNase_E"/>
    <property type="match status" value="1"/>
</dbReference>